<keyword evidence="1" id="KW-1133">Transmembrane helix</keyword>
<dbReference type="AlphaFoldDB" id="A0A1H6CPW1"/>
<reference evidence="3" key="1">
    <citation type="submission" date="2016-10" db="EMBL/GenBank/DDBJ databases">
        <authorList>
            <person name="Varghese N."/>
            <person name="Submissions S."/>
        </authorList>
    </citation>
    <scope>NUCLEOTIDE SEQUENCE [LARGE SCALE GENOMIC DNA]</scope>
    <source>
        <strain evidence="3">DSM 22361</strain>
    </source>
</reference>
<keyword evidence="1" id="KW-0472">Membrane</keyword>
<dbReference type="Proteomes" id="UP000236731">
    <property type="component" value="Unassembled WGS sequence"/>
</dbReference>
<accession>A0A1H6CPW1</accession>
<gene>
    <name evidence="2" type="ORF">SAMN05421877_11827</name>
</gene>
<proteinExistence type="predicted"/>
<sequence>MKKLSIIFIVINLIALLGYFNYSIVQKEKLLHQGKLVFLEIAPVDPRSLMQGDYMRLDYTVGQQLPLDDLPRRGFMVVELDKNQVGKRIRFQKETTPLHRGEYLINYSRPQNWRINIGAESFFFEEGTGERYEAAKYSAIRVDDQGNSLLVGLYDKDLKELK</sequence>
<dbReference type="OrthoDB" id="4868247at2"/>
<keyword evidence="1" id="KW-0812">Transmembrane</keyword>
<dbReference type="InterPro" id="IPR025833">
    <property type="entry name" value="GDYXXLXY"/>
</dbReference>
<protein>
    <submittedName>
        <fullName evidence="2">Uncharacterized membrane-anchored protein</fullName>
    </submittedName>
</protein>
<feature type="transmembrane region" description="Helical" evidence="1">
    <location>
        <begin position="6"/>
        <end position="25"/>
    </location>
</feature>
<name>A0A1H6CPW1_9SPHI</name>
<organism evidence="2 3">
    <name type="scientific">Sphingobacterium lactis</name>
    <dbReference type="NCBI Taxonomy" id="797291"/>
    <lineage>
        <taxon>Bacteria</taxon>
        <taxon>Pseudomonadati</taxon>
        <taxon>Bacteroidota</taxon>
        <taxon>Sphingobacteriia</taxon>
        <taxon>Sphingobacteriales</taxon>
        <taxon>Sphingobacteriaceae</taxon>
        <taxon>Sphingobacterium</taxon>
    </lineage>
</organism>
<evidence type="ECO:0000313" key="2">
    <source>
        <dbReference type="EMBL" id="SEG75021.1"/>
    </source>
</evidence>
<evidence type="ECO:0000256" key="1">
    <source>
        <dbReference type="SAM" id="Phobius"/>
    </source>
</evidence>
<dbReference type="Pfam" id="PF14345">
    <property type="entry name" value="GDYXXLXY"/>
    <property type="match status" value="1"/>
</dbReference>
<keyword evidence="3" id="KW-1185">Reference proteome</keyword>
<dbReference type="RefSeq" id="WP_103907947.1">
    <property type="nucleotide sequence ID" value="NZ_CP049246.1"/>
</dbReference>
<dbReference type="EMBL" id="FNUT01000018">
    <property type="protein sequence ID" value="SEG75021.1"/>
    <property type="molecule type" value="Genomic_DNA"/>
</dbReference>
<evidence type="ECO:0000313" key="3">
    <source>
        <dbReference type="Proteomes" id="UP000236731"/>
    </source>
</evidence>